<reference evidence="3 4" key="1">
    <citation type="submission" date="2015-01" db="EMBL/GenBank/DDBJ databases">
        <title>The Genome Sequence of Exophiala xenobiotica CBS118157.</title>
        <authorList>
            <consortium name="The Broad Institute Genomics Platform"/>
            <person name="Cuomo C."/>
            <person name="de Hoog S."/>
            <person name="Gorbushina A."/>
            <person name="Stielow B."/>
            <person name="Teixiera M."/>
            <person name="Abouelleil A."/>
            <person name="Chapman S.B."/>
            <person name="Priest M."/>
            <person name="Young S.K."/>
            <person name="Wortman J."/>
            <person name="Nusbaum C."/>
            <person name="Birren B."/>
        </authorList>
    </citation>
    <scope>NUCLEOTIDE SEQUENCE [LARGE SCALE GENOMIC DNA]</scope>
    <source>
        <strain evidence="3 4">CBS 118157</strain>
    </source>
</reference>
<feature type="domain" description="BZIP" evidence="2">
    <location>
        <begin position="29"/>
        <end position="43"/>
    </location>
</feature>
<evidence type="ECO:0000256" key="1">
    <source>
        <dbReference type="SAM" id="MobiDB-lite"/>
    </source>
</evidence>
<dbReference type="GO" id="GO:0003700">
    <property type="term" value="F:DNA-binding transcription factor activity"/>
    <property type="evidence" value="ECO:0007669"/>
    <property type="project" value="InterPro"/>
</dbReference>
<protein>
    <recommendedName>
        <fullName evidence="2">BZIP domain-containing protein</fullName>
    </recommendedName>
</protein>
<dbReference type="PANTHER" id="PTHR38116:SF8">
    <property type="entry name" value="BZIP DOMAIN-CONTAINING PROTEIN"/>
    <property type="match status" value="1"/>
</dbReference>
<dbReference type="AlphaFoldDB" id="A0A0D2EUQ7"/>
<dbReference type="CDD" id="cd14688">
    <property type="entry name" value="bZIP_YAP"/>
    <property type="match status" value="1"/>
</dbReference>
<keyword evidence="4" id="KW-1185">Reference proteome</keyword>
<proteinExistence type="predicted"/>
<dbReference type="InterPro" id="IPR021833">
    <property type="entry name" value="DUF3425"/>
</dbReference>
<evidence type="ECO:0000313" key="3">
    <source>
        <dbReference type="EMBL" id="KIW58495.1"/>
    </source>
</evidence>
<name>A0A0D2EUQ7_9EURO</name>
<sequence>MRCKSRASAPNEHAAGDKNPCKTTVTEARREQNRRAQRAFRERQRAKNRIPPSTTSRQLAPRPAEVGLDVNERSSEAEPEILDRIQDATNQENSRANTSDQVSIDGLQGQDNSTYCTTKEVPFTFPSPQTLLPAHESLVPKRRTPSSQLSNFLRDYPRPALWPHGVTTTLAACLFNARALGIDIDQVMDPQYMSPFYRPSLSLVLPPPGSASAVQSTNLEADVASDPQLTGHGPLRPCLAQVIFPHHACIDLLPLPRLRETAVMLNVRAQQAGGAGGSMSRSDFDGVQELKKDVYVRQGVRFRGTGELAGDEYIMKDERRVRHCGHPWESGSWAIAPWFARKWKHLVDISG</sequence>
<dbReference type="GeneID" id="25324915"/>
<dbReference type="PANTHER" id="PTHR38116">
    <property type="entry name" value="CHROMOSOME 7, WHOLE GENOME SHOTGUN SEQUENCE"/>
    <property type="match status" value="1"/>
</dbReference>
<feature type="compositionally biased region" description="Basic and acidic residues" evidence="1">
    <location>
        <begin position="27"/>
        <end position="45"/>
    </location>
</feature>
<accession>A0A0D2EUQ7</accession>
<dbReference type="InterPro" id="IPR004827">
    <property type="entry name" value="bZIP"/>
</dbReference>
<dbReference type="STRING" id="348802.A0A0D2EUQ7"/>
<dbReference type="OrthoDB" id="5973539at2759"/>
<evidence type="ECO:0000313" key="4">
    <source>
        <dbReference type="Proteomes" id="UP000054342"/>
    </source>
</evidence>
<dbReference type="Proteomes" id="UP000054342">
    <property type="component" value="Unassembled WGS sequence"/>
</dbReference>
<evidence type="ECO:0000259" key="2">
    <source>
        <dbReference type="PROSITE" id="PS00036"/>
    </source>
</evidence>
<feature type="region of interest" description="Disordered" evidence="1">
    <location>
        <begin position="88"/>
        <end position="107"/>
    </location>
</feature>
<dbReference type="EMBL" id="KN847318">
    <property type="protein sequence ID" value="KIW58495.1"/>
    <property type="molecule type" value="Genomic_DNA"/>
</dbReference>
<gene>
    <name evidence="3" type="ORF">PV05_03007</name>
</gene>
<dbReference type="RefSeq" id="XP_013319079.1">
    <property type="nucleotide sequence ID" value="XM_013463625.1"/>
</dbReference>
<feature type="compositionally biased region" description="Polar residues" evidence="1">
    <location>
        <begin position="88"/>
        <end position="102"/>
    </location>
</feature>
<organism evidence="3 4">
    <name type="scientific">Exophiala xenobiotica</name>
    <dbReference type="NCBI Taxonomy" id="348802"/>
    <lineage>
        <taxon>Eukaryota</taxon>
        <taxon>Fungi</taxon>
        <taxon>Dikarya</taxon>
        <taxon>Ascomycota</taxon>
        <taxon>Pezizomycotina</taxon>
        <taxon>Eurotiomycetes</taxon>
        <taxon>Chaetothyriomycetidae</taxon>
        <taxon>Chaetothyriales</taxon>
        <taxon>Herpotrichiellaceae</taxon>
        <taxon>Exophiala</taxon>
    </lineage>
</organism>
<dbReference type="PROSITE" id="PS00036">
    <property type="entry name" value="BZIP_BASIC"/>
    <property type="match status" value="1"/>
</dbReference>
<dbReference type="Pfam" id="PF11905">
    <property type="entry name" value="DUF3425"/>
    <property type="match status" value="1"/>
</dbReference>
<feature type="region of interest" description="Disordered" evidence="1">
    <location>
        <begin position="1"/>
        <end position="78"/>
    </location>
</feature>
<dbReference type="HOGENOM" id="CLU_762983_0_0_1"/>